<dbReference type="AlphaFoldDB" id="A0A3B0VGG0"/>
<keyword evidence="1" id="KW-0472">Membrane</keyword>
<dbReference type="InterPro" id="IPR029045">
    <property type="entry name" value="ClpP/crotonase-like_dom_sf"/>
</dbReference>
<keyword evidence="1" id="KW-1133">Transmembrane helix</keyword>
<dbReference type="PANTHER" id="PTHR33507:SF4">
    <property type="entry name" value="NODULATION COMPETITIVENESS PROTEIN NFED"/>
    <property type="match status" value="1"/>
</dbReference>
<dbReference type="Gene3D" id="3.90.226.10">
    <property type="entry name" value="2-enoyl-CoA Hydratase, Chain A, domain 1"/>
    <property type="match status" value="1"/>
</dbReference>
<feature type="domain" description="NfeD1b N-terminal" evidence="3">
    <location>
        <begin position="34"/>
        <end position="186"/>
    </location>
</feature>
<dbReference type="PANTHER" id="PTHR33507">
    <property type="entry name" value="INNER MEMBRANE PROTEIN YBBJ"/>
    <property type="match status" value="1"/>
</dbReference>
<feature type="transmembrane region" description="Helical" evidence="1">
    <location>
        <begin position="238"/>
        <end position="261"/>
    </location>
</feature>
<gene>
    <name evidence="4" type="ORF">MNBD_CHLOROFLEXI01-331</name>
</gene>
<protein>
    <recommendedName>
        <fullName evidence="5">Membrane-bound ClpP-class protease associated with aq_911</fullName>
    </recommendedName>
</protein>
<proteinExistence type="predicted"/>
<accession>A0A3B0VGG0</accession>
<feature type="transmembrane region" description="Helical" evidence="1">
    <location>
        <begin position="268"/>
        <end position="286"/>
    </location>
</feature>
<dbReference type="Pfam" id="PF24961">
    <property type="entry name" value="NfeD_membrane"/>
    <property type="match status" value="1"/>
</dbReference>
<evidence type="ECO:0000259" key="2">
    <source>
        <dbReference type="Pfam" id="PF24961"/>
    </source>
</evidence>
<dbReference type="InterPro" id="IPR056739">
    <property type="entry name" value="NfeD_membrane"/>
</dbReference>
<name>A0A3B0VGG0_9ZZZZ</name>
<feature type="domain" description="NfeD integral membrane" evidence="2">
    <location>
        <begin position="247"/>
        <end position="304"/>
    </location>
</feature>
<evidence type="ECO:0000256" key="1">
    <source>
        <dbReference type="SAM" id="Phobius"/>
    </source>
</evidence>
<dbReference type="SUPFAM" id="SSF52096">
    <property type="entry name" value="ClpP/crotonase"/>
    <property type="match status" value="1"/>
</dbReference>
<evidence type="ECO:0008006" key="5">
    <source>
        <dbReference type="Google" id="ProtNLM"/>
    </source>
</evidence>
<reference evidence="4" key="1">
    <citation type="submission" date="2018-06" db="EMBL/GenBank/DDBJ databases">
        <authorList>
            <person name="Zhirakovskaya E."/>
        </authorList>
    </citation>
    <scope>NUCLEOTIDE SEQUENCE</scope>
</reference>
<organism evidence="4">
    <name type="scientific">hydrothermal vent metagenome</name>
    <dbReference type="NCBI Taxonomy" id="652676"/>
    <lineage>
        <taxon>unclassified sequences</taxon>
        <taxon>metagenomes</taxon>
        <taxon>ecological metagenomes</taxon>
    </lineage>
</organism>
<evidence type="ECO:0000259" key="3">
    <source>
        <dbReference type="Pfam" id="PF25145"/>
    </source>
</evidence>
<keyword evidence="1" id="KW-0812">Transmembrane</keyword>
<dbReference type="InterPro" id="IPR056738">
    <property type="entry name" value="NfeD1b_N"/>
</dbReference>
<sequence>MKRSVHTPIFLFFFIFAALAIGQAQIARAQSSNVAVLEIDGVVSPVMLAYFERGLAEAVDDGADAVLIILDTPGGAVDTTLEIVQLFRTSEIPIIIYIGPRGAQAASAGSIITAASHAAGMAPETVIGAASPINSDGSDINETAYRKAVEDLKATMRSLTERRGPEAVALAEAMIEEARAVSSQEALDAGFIDAIADSPEELLVALDGRSVTVNGEETILETAVSSQTAIPLSFIENILMALTNPVVVSILMAIGVQAIIIEISNPGGWFAGFLGVLFLGIGLFGLGQLPVNWLGMGLILVAFV</sequence>
<dbReference type="EMBL" id="UOEU01000167">
    <property type="protein sequence ID" value="VAW31146.1"/>
    <property type="molecule type" value="Genomic_DNA"/>
</dbReference>
<evidence type="ECO:0000313" key="4">
    <source>
        <dbReference type="EMBL" id="VAW31146.1"/>
    </source>
</evidence>
<dbReference type="InterPro" id="IPR052165">
    <property type="entry name" value="Membrane_assoc_protease"/>
</dbReference>
<feature type="non-terminal residue" evidence="4">
    <location>
        <position position="304"/>
    </location>
</feature>
<dbReference type="Pfam" id="PF25145">
    <property type="entry name" value="NfeD1b_N"/>
    <property type="match status" value="1"/>
</dbReference>